<dbReference type="AlphaFoldDB" id="A0A5D3WIS9"/>
<dbReference type="PANTHER" id="PTHR36450:SF1">
    <property type="entry name" value="THIOREDOXIN"/>
    <property type="match status" value="1"/>
</dbReference>
<keyword evidence="3" id="KW-1185">Reference proteome</keyword>
<evidence type="ECO:0000259" key="1">
    <source>
        <dbReference type="Pfam" id="PF13192"/>
    </source>
</evidence>
<proteinExistence type="predicted"/>
<evidence type="ECO:0000313" key="3">
    <source>
        <dbReference type="Proteomes" id="UP000324159"/>
    </source>
</evidence>
<dbReference type="Pfam" id="PF13192">
    <property type="entry name" value="Thioredoxin_3"/>
    <property type="match status" value="1"/>
</dbReference>
<comment type="caution">
    <text evidence="2">The sequence shown here is derived from an EMBL/GenBank/DDBJ whole genome shotgun (WGS) entry which is preliminary data.</text>
</comment>
<accession>A0A5D3WIS9</accession>
<dbReference type="InterPro" id="IPR005243">
    <property type="entry name" value="THIRX-like_proc"/>
</dbReference>
<dbReference type="SUPFAM" id="SSF52833">
    <property type="entry name" value="Thioredoxin-like"/>
    <property type="match status" value="1"/>
</dbReference>
<dbReference type="PANTHER" id="PTHR36450">
    <property type="entry name" value="THIOREDOXIN"/>
    <property type="match status" value="1"/>
</dbReference>
<dbReference type="EMBL" id="VNIB01000008">
    <property type="protein sequence ID" value="TYO98142.1"/>
    <property type="molecule type" value="Genomic_DNA"/>
</dbReference>
<dbReference type="OrthoDB" id="5387621at2"/>
<dbReference type="InterPro" id="IPR036249">
    <property type="entry name" value="Thioredoxin-like_sf"/>
</dbReference>
<evidence type="ECO:0000313" key="2">
    <source>
        <dbReference type="EMBL" id="TYO98142.1"/>
    </source>
</evidence>
<gene>
    <name evidence="2" type="ORF">EDC39_10879</name>
</gene>
<organism evidence="2 3">
    <name type="scientific">Geothermobacter ehrlichii</name>
    <dbReference type="NCBI Taxonomy" id="213224"/>
    <lineage>
        <taxon>Bacteria</taxon>
        <taxon>Pseudomonadati</taxon>
        <taxon>Thermodesulfobacteriota</taxon>
        <taxon>Desulfuromonadia</taxon>
        <taxon>Desulfuromonadales</taxon>
        <taxon>Geothermobacteraceae</taxon>
        <taxon>Geothermobacter</taxon>
    </lineage>
</organism>
<protein>
    <submittedName>
        <fullName evidence="2">Small redox-active disulfide protein 2</fullName>
    </submittedName>
</protein>
<feature type="domain" description="Thioredoxin-like fold" evidence="1">
    <location>
        <begin position="1"/>
        <end position="77"/>
    </location>
</feature>
<dbReference type="RefSeq" id="WP_148896214.1">
    <property type="nucleotide sequence ID" value="NZ_VNIB01000008.1"/>
</dbReference>
<name>A0A5D3WIS9_9BACT</name>
<dbReference type="Gene3D" id="3.40.30.10">
    <property type="entry name" value="Glutaredoxin"/>
    <property type="match status" value="1"/>
</dbReference>
<sequence length="91" mass="10574">MRIDILCKPGCGERCEKTLENVRQALDDLAVKAEVHVYKDVRKMIDNRVYVTPALVVDDFVRISGRVPEVGEIRSLIVERPRYRKRYEDVA</sequence>
<dbReference type="InterPro" id="IPR012336">
    <property type="entry name" value="Thioredoxin-like_fold"/>
</dbReference>
<reference evidence="2 3" key="1">
    <citation type="submission" date="2019-07" db="EMBL/GenBank/DDBJ databases">
        <title>Genomic Encyclopedia of Type Strains, Phase IV (KMG-IV): sequencing the most valuable type-strain genomes for metagenomic binning, comparative biology and taxonomic classification.</title>
        <authorList>
            <person name="Goeker M."/>
        </authorList>
    </citation>
    <scope>NUCLEOTIDE SEQUENCE [LARGE SCALE GENOMIC DNA]</scope>
    <source>
        <strain evidence="2 3">SS015</strain>
    </source>
</reference>
<dbReference type="Proteomes" id="UP000324159">
    <property type="component" value="Unassembled WGS sequence"/>
</dbReference>